<keyword evidence="5" id="KW-0175">Coiled coil</keyword>
<dbReference type="RefSeq" id="WP_386410574.1">
    <property type="nucleotide sequence ID" value="NZ_JBHSZO010000001.1"/>
</dbReference>
<protein>
    <submittedName>
        <fullName evidence="8">NlpC/P60 family protein</fullName>
    </submittedName>
</protein>
<keyword evidence="3" id="KW-0378">Hydrolase</keyword>
<dbReference type="Gene3D" id="3.90.1720.10">
    <property type="entry name" value="endopeptidase domain like (from Nostoc punctiforme)"/>
    <property type="match status" value="1"/>
</dbReference>
<gene>
    <name evidence="8" type="ORF">ACFQLX_00960</name>
</gene>
<proteinExistence type="inferred from homology"/>
<evidence type="ECO:0000259" key="7">
    <source>
        <dbReference type="PROSITE" id="PS51935"/>
    </source>
</evidence>
<accession>A0ABW2G7N6</accession>
<dbReference type="Proteomes" id="UP001596413">
    <property type="component" value="Unassembled WGS sequence"/>
</dbReference>
<keyword evidence="2" id="KW-0645">Protease</keyword>
<feature type="region of interest" description="Disordered" evidence="6">
    <location>
        <begin position="219"/>
        <end position="240"/>
    </location>
</feature>
<keyword evidence="4" id="KW-0788">Thiol protease</keyword>
<evidence type="ECO:0000256" key="5">
    <source>
        <dbReference type="SAM" id="Coils"/>
    </source>
</evidence>
<evidence type="ECO:0000313" key="8">
    <source>
        <dbReference type="EMBL" id="MFC7216748.1"/>
    </source>
</evidence>
<feature type="coiled-coil region" evidence="5">
    <location>
        <begin position="160"/>
        <end position="198"/>
    </location>
</feature>
<feature type="domain" description="NlpC/P60" evidence="7">
    <location>
        <begin position="240"/>
        <end position="354"/>
    </location>
</feature>
<evidence type="ECO:0000256" key="6">
    <source>
        <dbReference type="SAM" id="MobiDB-lite"/>
    </source>
</evidence>
<comment type="similarity">
    <text evidence="1">Belongs to the peptidase C40 family.</text>
</comment>
<evidence type="ECO:0000256" key="2">
    <source>
        <dbReference type="ARBA" id="ARBA00022670"/>
    </source>
</evidence>
<dbReference type="InterPro" id="IPR038765">
    <property type="entry name" value="Papain-like_cys_pep_sf"/>
</dbReference>
<dbReference type="InterPro" id="IPR051794">
    <property type="entry name" value="PG_Endopeptidase_C40"/>
</dbReference>
<dbReference type="PANTHER" id="PTHR47359:SF3">
    <property type="entry name" value="NLP_P60 DOMAIN-CONTAINING PROTEIN-RELATED"/>
    <property type="match status" value="1"/>
</dbReference>
<evidence type="ECO:0000256" key="3">
    <source>
        <dbReference type="ARBA" id="ARBA00022801"/>
    </source>
</evidence>
<keyword evidence="9" id="KW-1185">Reference proteome</keyword>
<evidence type="ECO:0000256" key="1">
    <source>
        <dbReference type="ARBA" id="ARBA00007074"/>
    </source>
</evidence>
<dbReference type="PANTHER" id="PTHR47359">
    <property type="entry name" value="PEPTIDOGLYCAN DL-ENDOPEPTIDASE CWLO"/>
    <property type="match status" value="1"/>
</dbReference>
<dbReference type="EMBL" id="JBHSZO010000001">
    <property type="protein sequence ID" value="MFC7216748.1"/>
    <property type="molecule type" value="Genomic_DNA"/>
</dbReference>
<dbReference type="InterPro" id="IPR000064">
    <property type="entry name" value="NLP_P60_dom"/>
</dbReference>
<evidence type="ECO:0000313" key="9">
    <source>
        <dbReference type="Proteomes" id="UP001596413"/>
    </source>
</evidence>
<evidence type="ECO:0000256" key="4">
    <source>
        <dbReference type="ARBA" id="ARBA00022807"/>
    </source>
</evidence>
<comment type="caution">
    <text evidence="8">The sequence shown here is derived from an EMBL/GenBank/DDBJ whole genome shotgun (WGS) entry which is preliminary data.</text>
</comment>
<reference evidence="9" key="1">
    <citation type="journal article" date="2019" name="Int. J. Syst. Evol. Microbiol.">
        <title>The Global Catalogue of Microorganisms (GCM) 10K type strain sequencing project: providing services to taxonomists for standard genome sequencing and annotation.</title>
        <authorList>
            <consortium name="The Broad Institute Genomics Platform"/>
            <consortium name="The Broad Institute Genome Sequencing Center for Infectious Disease"/>
            <person name="Wu L."/>
            <person name="Ma J."/>
        </authorList>
    </citation>
    <scope>NUCLEOTIDE SEQUENCE [LARGE SCALE GENOMIC DNA]</scope>
    <source>
        <strain evidence="9">CGMCC 1.13681</strain>
    </source>
</reference>
<feature type="coiled-coil region" evidence="5">
    <location>
        <begin position="62"/>
        <end position="89"/>
    </location>
</feature>
<dbReference type="Pfam" id="PF00877">
    <property type="entry name" value="NLPC_P60"/>
    <property type="match status" value="1"/>
</dbReference>
<dbReference type="PROSITE" id="PS51935">
    <property type="entry name" value="NLPC_P60"/>
    <property type="match status" value="1"/>
</dbReference>
<name>A0ABW2G7N6_9ACTN</name>
<organism evidence="8 9">
    <name type="scientific">Streptomyces polyrhachis</name>
    <dbReference type="NCBI Taxonomy" id="1282885"/>
    <lineage>
        <taxon>Bacteria</taxon>
        <taxon>Bacillati</taxon>
        <taxon>Actinomycetota</taxon>
        <taxon>Actinomycetes</taxon>
        <taxon>Kitasatosporales</taxon>
        <taxon>Streptomycetaceae</taxon>
        <taxon>Streptomyces</taxon>
    </lineage>
</organism>
<sequence length="354" mass="36952">MPSHRQTSRPTAPRAVLPALSPVRATVLTLTAATVATAAAAISGPTAGAAPRTRPASPEKRVQELFAEVERATEKYNAAKERTEELHGRSERIADRAARVAEQLGEARGLLAAAAGAQYRSGGVDPGLGLLLSRDPEAYLAKAATLERISSLQSGRLTRLLRLRRELEQQRTEAAAVLRELERARETVARDKRAVTAKLAAMRRLVAALPEGAEGIAAPGAAGRGYGSGTSPESAGPASSSYAGRAVAAARRAVGTPYLWGGASAGGFDCSGLTQWAYREAGVAIPRTSQGQRYAGRQVGLGQAMPGDLVTYRGDASHVGIYMGGGQVVHAPYPGAQVRYDPVGMMPIASVTRP</sequence>
<dbReference type="SUPFAM" id="SSF54001">
    <property type="entry name" value="Cysteine proteinases"/>
    <property type="match status" value="1"/>
</dbReference>